<evidence type="ECO:0000313" key="2">
    <source>
        <dbReference type="Proteomes" id="UP000318148"/>
    </source>
</evidence>
<dbReference type="EMBL" id="SHBO01000004">
    <property type="protein sequence ID" value="RZO08441.1"/>
    <property type="molecule type" value="Genomic_DNA"/>
</dbReference>
<proteinExistence type="predicted"/>
<comment type="caution">
    <text evidence="1">The sequence shown here is derived from an EMBL/GenBank/DDBJ whole genome shotgun (WGS) entry which is preliminary data.</text>
</comment>
<reference evidence="1 2" key="1">
    <citation type="submission" date="2019-02" db="EMBL/GenBank/DDBJ databases">
        <title>Prokaryotic population dynamics and viral predation in marine succession experiment using metagenomics: the confinement effect.</title>
        <authorList>
            <person name="Haro-Moreno J.M."/>
            <person name="Rodriguez-Valera F."/>
            <person name="Lopez-Perez M."/>
        </authorList>
    </citation>
    <scope>NUCLEOTIDE SEQUENCE [LARGE SCALE GENOMIC DNA]</scope>
    <source>
        <strain evidence="1">MED-G169</strain>
    </source>
</reference>
<accession>A0A520LNY6</accession>
<name>A0A520LNY6_9GAMM</name>
<sequence length="417" mass="46939">MSIERLRAFKLEINAEEQINSLSKSNTLFTCSIFLYLLILCASSIASVDKITSSTPIQLITPTYPIPENLLLDIGIPTLNDGLYLSDDDDLVFPEVRYAESIYFANQLAKMLEKSGAWGAVRVIPNDEVVTDVFIKGVILHSDGERLSLEISVSDISGRKWFSKKYTKVAGRLAYDRKMRSSLGDPFQNVFTQIANDMLITREQLADENVEQLRSISELKFAEKFSPKAFSEYMKTDKKGVTRLERLPAKEDSLLQRVTKIRQRDYIYIDTMQDYYDSFSQQMHFAYQDYRAATYDSVVRSRQLDRQGNKRIIAGIGSILAGIYGRTQAETRLASDAGSATAAVGGFILKSGLEKKQQAASFDESIAEMGSSLESEIAPQVIALEDQTITLTGTVRAQYDQWQSLMEKIYIKERGSL</sequence>
<protein>
    <submittedName>
        <fullName evidence="1">Uncharacterized protein</fullName>
    </submittedName>
</protein>
<evidence type="ECO:0000313" key="1">
    <source>
        <dbReference type="EMBL" id="RZO08441.1"/>
    </source>
</evidence>
<dbReference type="Proteomes" id="UP000318148">
    <property type="component" value="Unassembled WGS sequence"/>
</dbReference>
<organism evidence="1 2">
    <name type="scientific">SAR92 clade bacterium</name>
    <dbReference type="NCBI Taxonomy" id="2315479"/>
    <lineage>
        <taxon>Bacteria</taxon>
        <taxon>Pseudomonadati</taxon>
        <taxon>Pseudomonadota</taxon>
        <taxon>Gammaproteobacteria</taxon>
        <taxon>Cellvibrionales</taxon>
        <taxon>Porticoccaceae</taxon>
        <taxon>SAR92 clade</taxon>
    </lineage>
</organism>
<gene>
    <name evidence="1" type="ORF">EVB02_00625</name>
</gene>
<dbReference type="AlphaFoldDB" id="A0A520LNY6"/>